<name>A0A803QRV6_CANSA</name>
<dbReference type="AlphaFoldDB" id="A0A803QRV6"/>
<feature type="transmembrane region" description="Helical" evidence="1">
    <location>
        <begin position="27"/>
        <end position="48"/>
    </location>
</feature>
<organism evidence="2 3">
    <name type="scientific">Cannabis sativa</name>
    <name type="common">Hemp</name>
    <name type="synonym">Marijuana</name>
    <dbReference type="NCBI Taxonomy" id="3483"/>
    <lineage>
        <taxon>Eukaryota</taxon>
        <taxon>Viridiplantae</taxon>
        <taxon>Streptophyta</taxon>
        <taxon>Embryophyta</taxon>
        <taxon>Tracheophyta</taxon>
        <taxon>Spermatophyta</taxon>
        <taxon>Magnoliopsida</taxon>
        <taxon>eudicotyledons</taxon>
        <taxon>Gunneridae</taxon>
        <taxon>Pentapetalae</taxon>
        <taxon>rosids</taxon>
        <taxon>fabids</taxon>
        <taxon>Rosales</taxon>
        <taxon>Cannabaceae</taxon>
        <taxon>Cannabis</taxon>
    </lineage>
</organism>
<evidence type="ECO:0000313" key="3">
    <source>
        <dbReference type="Proteomes" id="UP000596661"/>
    </source>
</evidence>
<dbReference type="Proteomes" id="UP000596661">
    <property type="component" value="Unassembled WGS sequence"/>
</dbReference>
<dbReference type="Gramene" id="evm.model.ctgX2.22">
    <property type="protein sequence ID" value="cds.evm.model.ctgX2.22"/>
    <property type="gene ID" value="evm.TU.ctgX2.22"/>
</dbReference>
<keyword evidence="3" id="KW-1185">Reference proteome</keyword>
<dbReference type="EnsemblPlants" id="evm.model.ctgX2.22">
    <property type="protein sequence ID" value="cds.evm.model.ctgX2.22"/>
    <property type="gene ID" value="evm.TU.ctgX2.22"/>
</dbReference>
<evidence type="ECO:0000313" key="2">
    <source>
        <dbReference type="EnsemblPlants" id="cds.evm.model.ctgX2.22"/>
    </source>
</evidence>
<keyword evidence="1" id="KW-0812">Transmembrane</keyword>
<sequence length="74" mass="8016">SVTGLKPASHTPPQPGPKFQPLACPRLGLFGSMSGSCLGHLVLFKYLWGILIRVFYLGPVSRLGSAWFLVFVLS</sequence>
<keyword evidence="1" id="KW-1133">Transmembrane helix</keyword>
<evidence type="ECO:0000256" key="1">
    <source>
        <dbReference type="SAM" id="Phobius"/>
    </source>
</evidence>
<reference evidence="2" key="1">
    <citation type="submission" date="2021-03" db="UniProtKB">
        <authorList>
            <consortium name="EnsemblPlants"/>
        </authorList>
    </citation>
    <scope>IDENTIFICATION</scope>
</reference>
<accession>A0A803QRV6</accession>
<keyword evidence="1" id="KW-0472">Membrane</keyword>
<feature type="transmembrane region" description="Helical" evidence="1">
    <location>
        <begin position="54"/>
        <end position="73"/>
    </location>
</feature>
<proteinExistence type="predicted"/>
<protein>
    <submittedName>
        <fullName evidence="2">Uncharacterized protein</fullName>
    </submittedName>
</protein>